<feature type="region of interest" description="Disordered" evidence="1">
    <location>
        <begin position="32"/>
        <end position="58"/>
    </location>
</feature>
<dbReference type="PATRIC" id="fig|1121022.4.peg.456"/>
<dbReference type="EMBL" id="AWGB01000004">
    <property type="protein sequence ID" value="ESQ94361.1"/>
    <property type="molecule type" value="Genomic_DNA"/>
</dbReference>
<evidence type="ECO:0008006" key="5">
    <source>
        <dbReference type="Google" id="ProtNLM"/>
    </source>
</evidence>
<evidence type="ECO:0000313" key="3">
    <source>
        <dbReference type="EMBL" id="ESQ94361.1"/>
    </source>
</evidence>
<name>V4Q149_9CAUL</name>
<accession>V4Q149</accession>
<dbReference type="eggNOG" id="ENOG50337UI">
    <property type="taxonomic scope" value="Bacteria"/>
</dbReference>
<dbReference type="PROSITE" id="PS51257">
    <property type="entry name" value="PROKAR_LIPOPROTEIN"/>
    <property type="match status" value="1"/>
</dbReference>
<dbReference type="RefSeq" id="WP_018080042.1">
    <property type="nucleotide sequence ID" value="NZ_AQWM01000001.1"/>
</dbReference>
<dbReference type="AlphaFoldDB" id="V4Q149"/>
<feature type="signal peptide" evidence="2">
    <location>
        <begin position="1"/>
        <end position="23"/>
    </location>
</feature>
<comment type="caution">
    <text evidence="3">The sequence shown here is derived from an EMBL/GenBank/DDBJ whole genome shotgun (WGS) entry which is preliminary data.</text>
</comment>
<keyword evidence="2" id="KW-0732">Signal</keyword>
<sequence>MTKRVGKLHQRHLVFALSIIALASCSSTSEVPVRQAPPVTQTPVYRPTKPSAPPPAAYKPMADDQCGAGDLQYLIGKPRTDIPVPLNPGARRVVCSSCIVTQEFRADRQTIIFDTETGIVQSVKCG</sequence>
<evidence type="ECO:0000256" key="1">
    <source>
        <dbReference type="SAM" id="MobiDB-lite"/>
    </source>
</evidence>
<gene>
    <name evidence="3" type="ORF">ABENE_02315</name>
</gene>
<keyword evidence="4" id="KW-1185">Reference proteome</keyword>
<dbReference type="Gene3D" id="3.30.10.10">
    <property type="entry name" value="Trypsin Inhibitor V, subunit A"/>
    <property type="match status" value="1"/>
</dbReference>
<feature type="chain" id="PRO_5004724494" description="Peptidase inhibitor I78 family" evidence="2">
    <location>
        <begin position="24"/>
        <end position="126"/>
    </location>
</feature>
<reference evidence="3 4" key="1">
    <citation type="journal article" date="2014" name="Nature">
        <title>Sequential evolution of bacterial morphology by co-option of a developmental regulator.</title>
        <authorList>
            <person name="Jiang C."/>
            <person name="Brown P.J."/>
            <person name="Ducret A."/>
            <person name="Brun Y.V."/>
        </authorList>
    </citation>
    <scope>NUCLEOTIDE SEQUENCE [LARGE SCALE GENOMIC DNA]</scope>
    <source>
        <strain evidence="3 4">DSM 16100</strain>
    </source>
</reference>
<organism evidence="3 4">
    <name type="scientific">Asticcacaulis benevestitus DSM 16100 = ATCC BAA-896</name>
    <dbReference type="NCBI Taxonomy" id="1121022"/>
    <lineage>
        <taxon>Bacteria</taxon>
        <taxon>Pseudomonadati</taxon>
        <taxon>Pseudomonadota</taxon>
        <taxon>Alphaproteobacteria</taxon>
        <taxon>Caulobacterales</taxon>
        <taxon>Caulobacteraceae</taxon>
        <taxon>Asticcacaulis</taxon>
    </lineage>
</organism>
<evidence type="ECO:0000256" key="2">
    <source>
        <dbReference type="SAM" id="SignalP"/>
    </source>
</evidence>
<proteinExistence type="predicted"/>
<evidence type="ECO:0000313" key="4">
    <source>
        <dbReference type="Proteomes" id="UP000017837"/>
    </source>
</evidence>
<protein>
    <recommendedName>
        <fullName evidence="5">Peptidase inhibitor I78 family</fullName>
    </recommendedName>
</protein>
<dbReference type="Proteomes" id="UP000017837">
    <property type="component" value="Unassembled WGS sequence"/>
</dbReference>
<dbReference type="STRING" id="1121022.GCA_000376105_00364"/>